<proteinExistence type="inferred from homology"/>
<dbReference type="OrthoDB" id="361797at2759"/>
<dbReference type="GO" id="GO:0003723">
    <property type="term" value="F:RNA binding"/>
    <property type="evidence" value="ECO:0007669"/>
    <property type="project" value="InterPro"/>
</dbReference>
<dbReference type="SUPFAM" id="SSF48371">
    <property type="entry name" value="ARM repeat"/>
    <property type="match status" value="1"/>
</dbReference>
<dbReference type="SMART" id="SM00543">
    <property type="entry name" value="MIF4G"/>
    <property type="match status" value="1"/>
</dbReference>
<dbReference type="Gene3D" id="1.25.40.180">
    <property type="match status" value="1"/>
</dbReference>
<dbReference type="Pfam" id="PF02854">
    <property type="entry name" value="MIF4G"/>
    <property type="match status" value="1"/>
</dbReference>
<dbReference type="RefSeq" id="XP_024322695.1">
    <property type="nucleotide sequence ID" value="XM_024468241.1"/>
</dbReference>
<dbReference type="GO" id="GO:0042274">
    <property type="term" value="P:ribosomal small subunit biogenesis"/>
    <property type="evidence" value="ECO:0007669"/>
    <property type="project" value="TreeGrafter"/>
</dbReference>
<feature type="compositionally biased region" description="Polar residues" evidence="4">
    <location>
        <begin position="70"/>
        <end position="81"/>
    </location>
</feature>
<dbReference type="GO" id="GO:0005730">
    <property type="term" value="C:nucleolus"/>
    <property type="evidence" value="ECO:0007669"/>
    <property type="project" value="UniProtKB-SubCell"/>
</dbReference>
<evidence type="ECO:0000313" key="6">
    <source>
        <dbReference type="EMBL" id="OAF57405.1"/>
    </source>
</evidence>
<evidence type="ECO:0000256" key="4">
    <source>
        <dbReference type="SAM" id="MobiDB-lite"/>
    </source>
</evidence>
<dbReference type="InterPro" id="IPR016024">
    <property type="entry name" value="ARM-type_fold"/>
</dbReference>
<organism evidence="6">
    <name type="scientific">Pseudogymnoascus destructans</name>
    <dbReference type="NCBI Taxonomy" id="655981"/>
    <lineage>
        <taxon>Eukaryota</taxon>
        <taxon>Fungi</taxon>
        <taxon>Dikarya</taxon>
        <taxon>Ascomycota</taxon>
        <taxon>Pezizomycotina</taxon>
        <taxon>Leotiomycetes</taxon>
        <taxon>Thelebolales</taxon>
        <taxon>Thelebolaceae</taxon>
        <taxon>Pseudogymnoascus</taxon>
    </lineage>
</organism>
<dbReference type="Proteomes" id="UP000077154">
    <property type="component" value="Unassembled WGS sequence"/>
</dbReference>
<feature type="domain" description="MI" evidence="5">
    <location>
        <begin position="633"/>
        <end position="763"/>
    </location>
</feature>
<dbReference type="InterPro" id="IPR003891">
    <property type="entry name" value="Initiation_fac_eIF4g_MI"/>
</dbReference>
<reference evidence="6" key="1">
    <citation type="submission" date="2016-03" db="EMBL/GenBank/DDBJ databases">
        <title>Updated assembly of Pseudogymnoascus destructans, the fungus causing white-nose syndrome of bats.</title>
        <authorList>
            <person name="Palmer J.M."/>
            <person name="Drees K.P."/>
            <person name="Foster J.T."/>
            <person name="Lindner D.L."/>
        </authorList>
    </citation>
    <scope>NUCLEOTIDE SEQUENCE [LARGE SCALE GENOMIC DNA]</scope>
    <source>
        <strain evidence="6">20631-21</strain>
    </source>
</reference>
<feature type="region of interest" description="Disordered" evidence="4">
    <location>
        <begin position="187"/>
        <end position="318"/>
    </location>
</feature>
<dbReference type="PROSITE" id="PS51366">
    <property type="entry name" value="MI"/>
    <property type="match status" value="1"/>
</dbReference>
<keyword evidence="3" id="KW-0539">Nucleus</keyword>
<evidence type="ECO:0000256" key="3">
    <source>
        <dbReference type="ARBA" id="ARBA00023242"/>
    </source>
</evidence>
<dbReference type="InterPro" id="IPR050781">
    <property type="entry name" value="CWC22_splicing_factor"/>
</dbReference>
<dbReference type="AlphaFoldDB" id="A0A177A587"/>
<protein>
    <submittedName>
        <fullName evidence="6">Suppressor of glycerol defect</fullName>
    </submittedName>
</protein>
<accession>A0A177A587</accession>
<feature type="compositionally biased region" description="Basic and acidic residues" evidence="4">
    <location>
        <begin position="30"/>
        <end position="44"/>
    </location>
</feature>
<feature type="compositionally biased region" description="Acidic residues" evidence="4">
    <location>
        <begin position="249"/>
        <end position="281"/>
    </location>
</feature>
<evidence type="ECO:0000256" key="1">
    <source>
        <dbReference type="ARBA" id="ARBA00004604"/>
    </source>
</evidence>
<dbReference type="InterPro" id="IPR003890">
    <property type="entry name" value="MIF4G-like_typ-3"/>
</dbReference>
<comment type="similarity">
    <text evidence="2">Belongs to the CWC22 family.</text>
</comment>
<dbReference type="EMBL" id="KV441400">
    <property type="protein sequence ID" value="OAF57405.1"/>
    <property type="molecule type" value="Genomic_DNA"/>
</dbReference>
<feature type="compositionally biased region" description="Basic and acidic residues" evidence="4">
    <location>
        <begin position="59"/>
        <end position="69"/>
    </location>
</feature>
<dbReference type="VEuPathDB" id="FungiDB:GMDG_04644"/>
<gene>
    <name evidence="6" type="primary">SGD1</name>
    <name evidence="6" type="ORF">VC83_04612</name>
</gene>
<dbReference type="GeneID" id="36287683"/>
<feature type="region of interest" description="Disordered" evidence="4">
    <location>
        <begin position="20"/>
        <end position="135"/>
    </location>
</feature>
<comment type="subcellular location">
    <subcellularLocation>
        <location evidence="1">Nucleus</location>
        <location evidence="1">Nucleolus</location>
    </subcellularLocation>
</comment>
<evidence type="ECO:0000256" key="2">
    <source>
        <dbReference type="ARBA" id="ARBA00006856"/>
    </source>
</evidence>
<evidence type="ECO:0000259" key="5">
    <source>
        <dbReference type="PROSITE" id="PS51366"/>
    </source>
</evidence>
<name>A0A177A587_9PEZI</name>
<feature type="compositionally biased region" description="Acidic residues" evidence="4">
    <location>
        <begin position="220"/>
        <end position="241"/>
    </location>
</feature>
<dbReference type="Pfam" id="PF02847">
    <property type="entry name" value="MA3"/>
    <property type="match status" value="1"/>
</dbReference>
<dbReference type="eggNOG" id="KOG2141">
    <property type="taxonomic scope" value="Eukaryota"/>
</dbReference>
<dbReference type="FunFam" id="1.25.40.180:FF:000050">
    <property type="entry name" value="Nuclear protein (Sgd1), putative"/>
    <property type="match status" value="1"/>
</dbReference>
<dbReference type="PANTHER" id="PTHR18034:SF4">
    <property type="entry name" value="NUCLEOLAR MIF4G DOMAIN-CONTAINING PROTEIN 1"/>
    <property type="match status" value="1"/>
</dbReference>
<sequence>MPPRDQLKLPAKIIEELGGKDVLGYRKQQRPLDRKDRRKAERVQKKVSRSGQPPFKKPKVNDPRGREPVRSSTSTEASNSTKESRGPKEPQAAPEPKLKSILKTTSQAINKPSKRIPASERLRSPTPPPKGPSRAVLDKLAEDDEEIALLEKKLGIKGKKALPQAFRDDGLDELLGGIDELVGAEDEELAEKRKRKSEGDEWLDMKRKKARKTKAQDVSEVLDEDVGDDSDAESVDSDQSDEFGLQSDEGSDLGMDDDDMDSDMGGNADEDSEFSEFDEPEEPKRVRENPYLPPTAPGTVASAKYIPPSLRKQSASDSKDLARLRRQIQGLVNKLTEANLISILGEIETIYRNSARQHVSSTLVDILLVSVCEPAALSNTHIILLAGFISAVYKVIGADFGTQVIQQIVERFDKFYSNIAGVGDTKETSNLITLVSELYNFQVIGSTLVFDYIRMFLGTFSEMNTELLLKMIRTSGPQLRQNDPSSLKDIVIMLRPAVEKAGGEANMSVRTKFMIETINDLKNNKVKTGAAASAVISEHTIRMKKTLGTLNSRSLKSSEPLRIGLDDIRQSDSRGKWWLVGASWTGNEAANRDGVPSQPTSQAKEVDVADDIAMDTRTTDLAQLAREQRMNTDVRRAIFIAIMSASDFQDAYMRLNKLKLKKSQELEIPKVLIHCSGAEASYNPFYTLIAKKLCGDRKLKMAFQFSLWDLFKKMGEGDNEDDVPDEDDEDALSTRHIVNLAKMFGALIVDGGLTISILKNLNLTYLQPKTQAFVEVLFISMFLHPQKQPAKGDDKTAIATLIGRVQDIPSMMTGLQYFIHKVVKKTDIAGGEDEKLRVNQACKVAIDTLRALAARDAV</sequence>
<dbReference type="PANTHER" id="PTHR18034">
    <property type="entry name" value="CELL CYCLE CONTROL PROTEIN CWF22-RELATED"/>
    <property type="match status" value="1"/>
</dbReference>
<dbReference type="SMART" id="SM00544">
    <property type="entry name" value="MA3"/>
    <property type="match status" value="1"/>
</dbReference>